<proteinExistence type="predicted"/>
<comment type="caution">
    <text evidence="2">The sequence shown here is derived from an EMBL/GenBank/DDBJ whole genome shotgun (WGS) entry which is preliminary data.</text>
</comment>
<name>A0ABW2GQF1_9ACTN</name>
<sequence length="165" mass="16675">MTPHRRLLAALLLATASLTACAESGSPAPAAAGASAGAAAQATPGTATESTDDCATVKTAMLIVSMRTAGVAVAVTQAEQGVKTPRAGLDEAAATLDMPLTILDEALTQTAGEDLKVIAGSIRTEVTTLQQALRSGTDPAAAQQAVEKYTTALEQRSQVLKTRCP</sequence>
<dbReference type="Proteomes" id="UP001596392">
    <property type="component" value="Unassembled WGS sequence"/>
</dbReference>
<evidence type="ECO:0000313" key="3">
    <source>
        <dbReference type="Proteomes" id="UP001596392"/>
    </source>
</evidence>
<keyword evidence="3" id="KW-1185">Reference proteome</keyword>
<evidence type="ECO:0000256" key="1">
    <source>
        <dbReference type="SAM" id="SignalP"/>
    </source>
</evidence>
<dbReference type="EMBL" id="JBHTAC010000005">
    <property type="protein sequence ID" value="MFC7242142.1"/>
    <property type="molecule type" value="Genomic_DNA"/>
</dbReference>
<evidence type="ECO:0000313" key="2">
    <source>
        <dbReference type="EMBL" id="MFC7242142.1"/>
    </source>
</evidence>
<protein>
    <submittedName>
        <fullName evidence="2">Uncharacterized protein</fullName>
    </submittedName>
</protein>
<keyword evidence="1" id="KW-0732">Signal</keyword>
<dbReference type="PROSITE" id="PS51257">
    <property type="entry name" value="PROKAR_LIPOPROTEIN"/>
    <property type="match status" value="1"/>
</dbReference>
<feature type="signal peptide" evidence="1">
    <location>
        <begin position="1"/>
        <end position="22"/>
    </location>
</feature>
<feature type="chain" id="PRO_5046675285" evidence="1">
    <location>
        <begin position="23"/>
        <end position="165"/>
    </location>
</feature>
<accession>A0ABW2GQF1</accession>
<dbReference type="RefSeq" id="WP_376805575.1">
    <property type="nucleotide sequence ID" value="NZ_JBHTAC010000005.1"/>
</dbReference>
<gene>
    <name evidence="2" type="ORF">ACFQO7_06570</name>
</gene>
<organism evidence="2 3">
    <name type="scientific">Catellatospora aurea</name>
    <dbReference type="NCBI Taxonomy" id="1337874"/>
    <lineage>
        <taxon>Bacteria</taxon>
        <taxon>Bacillati</taxon>
        <taxon>Actinomycetota</taxon>
        <taxon>Actinomycetes</taxon>
        <taxon>Micromonosporales</taxon>
        <taxon>Micromonosporaceae</taxon>
        <taxon>Catellatospora</taxon>
    </lineage>
</organism>
<reference evidence="3" key="1">
    <citation type="journal article" date="2019" name="Int. J. Syst. Evol. Microbiol.">
        <title>The Global Catalogue of Microorganisms (GCM) 10K type strain sequencing project: providing services to taxonomists for standard genome sequencing and annotation.</title>
        <authorList>
            <consortium name="The Broad Institute Genomics Platform"/>
            <consortium name="The Broad Institute Genome Sequencing Center for Infectious Disease"/>
            <person name="Wu L."/>
            <person name="Ma J."/>
        </authorList>
    </citation>
    <scope>NUCLEOTIDE SEQUENCE [LARGE SCALE GENOMIC DNA]</scope>
    <source>
        <strain evidence="3">CGMCC 1.9106</strain>
    </source>
</reference>